<dbReference type="Proteomes" id="UP000593577">
    <property type="component" value="Unassembled WGS sequence"/>
</dbReference>
<evidence type="ECO:0000256" key="1">
    <source>
        <dbReference type="ARBA" id="ARBA00022842"/>
    </source>
</evidence>
<dbReference type="AlphaFoldDB" id="A0A7J8WKL0"/>
<protein>
    <recommendedName>
        <fullName evidence="2">P-type ATPase A domain-containing protein</fullName>
    </recommendedName>
</protein>
<evidence type="ECO:0000313" key="4">
    <source>
        <dbReference type="Proteomes" id="UP000593577"/>
    </source>
</evidence>
<dbReference type="SUPFAM" id="SSF81653">
    <property type="entry name" value="Calcium ATPase, transduction domain A"/>
    <property type="match status" value="1"/>
</dbReference>
<dbReference type="InterPro" id="IPR008250">
    <property type="entry name" value="ATPase_P-typ_transduc_dom_A_sf"/>
</dbReference>
<keyword evidence="4" id="KW-1185">Reference proteome</keyword>
<keyword evidence="1" id="KW-0460">Magnesium</keyword>
<evidence type="ECO:0000313" key="3">
    <source>
        <dbReference type="EMBL" id="MBA0675581.1"/>
    </source>
</evidence>
<dbReference type="Pfam" id="PF00122">
    <property type="entry name" value="E1-E2_ATPase"/>
    <property type="match status" value="1"/>
</dbReference>
<feature type="domain" description="P-type ATPase A" evidence="2">
    <location>
        <begin position="21"/>
        <end position="68"/>
    </location>
</feature>
<dbReference type="Gene3D" id="2.70.150.10">
    <property type="entry name" value="Calcium-transporting ATPase, cytoplasmic transduction domain A"/>
    <property type="match status" value="1"/>
</dbReference>
<organism evidence="3 4">
    <name type="scientific">Gossypium aridum</name>
    <name type="common">American cotton</name>
    <name type="synonym">Erioxylum aridum</name>
    <dbReference type="NCBI Taxonomy" id="34290"/>
    <lineage>
        <taxon>Eukaryota</taxon>
        <taxon>Viridiplantae</taxon>
        <taxon>Streptophyta</taxon>
        <taxon>Embryophyta</taxon>
        <taxon>Tracheophyta</taxon>
        <taxon>Spermatophyta</taxon>
        <taxon>Magnoliopsida</taxon>
        <taxon>eudicotyledons</taxon>
        <taxon>Gunneridae</taxon>
        <taxon>Pentapetalae</taxon>
        <taxon>rosids</taxon>
        <taxon>malvids</taxon>
        <taxon>Malvales</taxon>
        <taxon>Malvaceae</taxon>
        <taxon>Malvoideae</taxon>
        <taxon>Gossypium</taxon>
    </lineage>
</organism>
<feature type="non-terminal residue" evidence="3">
    <location>
        <position position="106"/>
    </location>
</feature>
<accession>A0A7J8WKL0</accession>
<gene>
    <name evidence="3" type="ORF">Goari_017118</name>
</gene>
<dbReference type="EMBL" id="JABFAA010000001">
    <property type="protein sequence ID" value="MBA0675581.1"/>
    <property type="molecule type" value="Genomic_DNA"/>
</dbReference>
<reference evidence="3 4" key="1">
    <citation type="journal article" date="2019" name="Genome Biol. Evol.">
        <title>Insights into the evolution of the New World diploid cottons (Gossypium, subgenus Houzingenia) based on genome sequencing.</title>
        <authorList>
            <person name="Grover C.E."/>
            <person name="Arick M.A. 2nd"/>
            <person name="Thrash A."/>
            <person name="Conover J.L."/>
            <person name="Sanders W.S."/>
            <person name="Peterson D.G."/>
            <person name="Frelichowski J.E."/>
            <person name="Scheffler J.A."/>
            <person name="Scheffler B.E."/>
            <person name="Wendel J.F."/>
        </authorList>
    </citation>
    <scope>NUCLEOTIDE SEQUENCE [LARGE SCALE GENOMIC DNA]</scope>
    <source>
        <strain evidence="3">185</strain>
        <tissue evidence="3">Leaf</tissue>
    </source>
</reference>
<dbReference type="PANTHER" id="PTHR42861">
    <property type="entry name" value="CALCIUM-TRANSPORTING ATPASE"/>
    <property type="match status" value="1"/>
</dbReference>
<evidence type="ECO:0000259" key="2">
    <source>
        <dbReference type="Pfam" id="PF00122"/>
    </source>
</evidence>
<comment type="caution">
    <text evidence="3">The sequence shown here is derived from an EMBL/GenBank/DDBJ whole genome shotgun (WGS) entry which is preliminary data.</text>
</comment>
<dbReference type="InterPro" id="IPR059000">
    <property type="entry name" value="ATPase_P-type_domA"/>
</dbReference>
<sequence>EDNDNWRAGYLSKRLINQFGKWSGQEVVLLIPGDIISIKLEDIVLADARLLEGDPLKIDQSTLTGKATHQGDSANNIGHFQNSIDLCHLRDDVKKRAQDIVANFID</sequence>
<name>A0A7J8WKL0_GOSAI</name>
<proteinExistence type="predicted"/>